<organism evidence="1 2">
    <name type="scientific">Paenibacillus plantiphilus</name>
    <dbReference type="NCBI Taxonomy" id="2905650"/>
    <lineage>
        <taxon>Bacteria</taxon>
        <taxon>Bacillati</taxon>
        <taxon>Bacillota</taxon>
        <taxon>Bacilli</taxon>
        <taxon>Bacillales</taxon>
        <taxon>Paenibacillaceae</taxon>
        <taxon>Paenibacillus</taxon>
    </lineage>
</organism>
<evidence type="ECO:0000313" key="2">
    <source>
        <dbReference type="Proteomes" id="UP000838686"/>
    </source>
</evidence>
<dbReference type="Proteomes" id="UP000838686">
    <property type="component" value="Unassembled WGS sequence"/>
</dbReference>
<gene>
    <name evidence="1" type="ORF">PAECIP111893_01534</name>
</gene>
<dbReference type="EMBL" id="CAKMMF010000006">
    <property type="protein sequence ID" value="CAH1200692.1"/>
    <property type="molecule type" value="Genomic_DNA"/>
</dbReference>
<comment type="caution">
    <text evidence="1">The sequence shown here is derived from an EMBL/GenBank/DDBJ whole genome shotgun (WGS) entry which is preliminary data.</text>
</comment>
<reference evidence="1" key="1">
    <citation type="submission" date="2022-01" db="EMBL/GenBank/DDBJ databases">
        <authorList>
            <person name="Criscuolo A."/>
        </authorList>
    </citation>
    <scope>NUCLEOTIDE SEQUENCE</scope>
    <source>
        <strain evidence="1">CIP111893</strain>
    </source>
</reference>
<proteinExistence type="predicted"/>
<accession>A0ABM9C3A1</accession>
<sequence length="41" mass="4699">MKFLGDSHLAIDAGFGDFRNIFYHFLMIKNGFRTKALSKSC</sequence>
<evidence type="ECO:0000313" key="1">
    <source>
        <dbReference type="EMBL" id="CAH1200692.1"/>
    </source>
</evidence>
<name>A0ABM9C3A1_9BACL</name>
<protein>
    <submittedName>
        <fullName evidence="1">Uncharacterized protein</fullName>
    </submittedName>
</protein>
<keyword evidence="2" id="KW-1185">Reference proteome</keyword>